<organism evidence="1 2">
    <name type="scientific">Uabimicrobium amorphum</name>
    <dbReference type="NCBI Taxonomy" id="2596890"/>
    <lineage>
        <taxon>Bacteria</taxon>
        <taxon>Pseudomonadati</taxon>
        <taxon>Planctomycetota</taxon>
        <taxon>Candidatus Uabimicrobiia</taxon>
        <taxon>Candidatus Uabimicrobiales</taxon>
        <taxon>Candidatus Uabimicrobiaceae</taxon>
        <taxon>Candidatus Uabimicrobium</taxon>
    </lineage>
</organism>
<accession>A0A5S9IL49</accession>
<gene>
    <name evidence="1" type="ORF">UABAM_01714</name>
</gene>
<evidence type="ECO:0000313" key="2">
    <source>
        <dbReference type="Proteomes" id="UP000326354"/>
    </source>
</evidence>
<reference evidence="1 2" key="1">
    <citation type="submission" date="2019-08" db="EMBL/GenBank/DDBJ databases">
        <title>Complete genome sequence of Candidatus Uab amorphum.</title>
        <authorList>
            <person name="Shiratori T."/>
            <person name="Suzuki S."/>
            <person name="Kakizawa Y."/>
            <person name="Ishida K."/>
        </authorList>
    </citation>
    <scope>NUCLEOTIDE SEQUENCE [LARGE SCALE GENOMIC DNA]</scope>
    <source>
        <strain evidence="1 2">SRT547</strain>
    </source>
</reference>
<protein>
    <submittedName>
        <fullName evidence="1">Uncharacterized protein</fullName>
    </submittedName>
</protein>
<sequence>MRKVYRFVLLDELTPQHYLVKTYHTVRSAAKMIGFSKANLQQKIARGTVEHVYLTDWDRNDTEQRPMVETQVILWEREKYMAKKEKRKPSLSKIDVVNIGNPPKCFTIPQVDAAESSLVQMLRNHGFSFTKSQMDLRVMKEKNYDRFVEIYKKDNWVFQAIPTEIKDYHFPNPSGKKEIYTILWRPQNSIVASVMSNKNWETTRSEILERQDLRPIVPDMDCDLEYIKSIIFRD</sequence>
<proteinExistence type="predicted"/>
<dbReference type="KEGG" id="uam:UABAM_01714"/>
<name>A0A5S9IL49_UABAM</name>
<dbReference type="Proteomes" id="UP000326354">
    <property type="component" value="Chromosome"/>
</dbReference>
<keyword evidence="2" id="KW-1185">Reference proteome</keyword>
<dbReference type="AlphaFoldDB" id="A0A5S9IL49"/>
<dbReference type="EMBL" id="AP019860">
    <property type="protein sequence ID" value="BBM83362.1"/>
    <property type="molecule type" value="Genomic_DNA"/>
</dbReference>
<evidence type="ECO:0000313" key="1">
    <source>
        <dbReference type="EMBL" id="BBM83362.1"/>
    </source>
</evidence>
<dbReference type="RefSeq" id="WP_151967563.1">
    <property type="nucleotide sequence ID" value="NZ_AP019860.1"/>
</dbReference>